<evidence type="ECO:0000313" key="14">
    <source>
        <dbReference type="Proteomes" id="UP000295238"/>
    </source>
</evidence>
<evidence type="ECO:0000256" key="2">
    <source>
        <dbReference type="ARBA" id="ARBA00007870"/>
    </source>
</evidence>
<sequence length="309" mass="33055">MRIAIIGAGAMGTLFAGRLADSGQEILLVEVSLAQIDAIGKHGLRISDEAGETRHILPIGTADRYVGVVDGLVVFTKGMHTRAAVEACRHLIGTETWALTVQNGLGNVEAIEASIGRDRIIMGMTNWPASLVEPGHVQVPGTGEIRIWSAAGMHSQRLDTISEMLSQAGLRCVLDPRVEISIWEKLAFNAAMNSLAAVTNLTVGQMADRPEARALVFAILEEALLVAKARGIDVDAERTRRSVEFAFTHHRPHKPSMLQDRLAGRAMEIDTITGAVAAQASYCGVAAPVTATFARLLTLLDGDTRHSSP</sequence>
<protein>
    <recommendedName>
        <fullName evidence="4 10">2-dehydropantoate 2-reductase</fullName>
        <ecNumber evidence="3 10">1.1.1.169</ecNumber>
    </recommendedName>
    <alternativeName>
        <fullName evidence="8 10">Ketopantoate reductase</fullName>
    </alternativeName>
</protein>
<evidence type="ECO:0000256" key="3">
    <source>
        <dbReference type="ARBA" id="ARBA00013014"/>
    </source>
</evidence>
<comment type="catalytic activity">
    <reaction evidence="9 10">
        <text>(R)-pantoate + NADP(+) = 2-dehydropantoate + NADPH + H(+)</text>
        <dbReference type="Rhea" id="RHEA:16233"/>
        <dbReference type="ChEBI" id="CHEBI:11561"/>
        <dbReference type="ChEBI" id="CHEBI:15378"/>
        <dbReference type="ChEBI" id="CHEBI:15980"/>
        <dbReference type="ChEBI" id="CHEBI:57783"/>
        <dbReference type="ChEBI" id="CHEBI:58349"/>
        <dbReference type="EC" id="1.1.1.169"/>
    </reaction>
</comment>
<evidence type="ECO:0000259" key="12">
    <source>
        <dbReference type="Pfam" id="PF08546"/>
    </source>
</evidence>
<evidence type="ECO:0000256" key="5">
    <source>
        <dbReference type="ARBA" id="ARBA00022655"/>
    </source>
</evidence>
<dbReference type="EC" id="1.1.1.169" evidence="3 10"/>
<keyword evidence="5 10" id="KW-0566">Pantothenate biosynthesis</keyword>
<evidence type="ECO:0000256" key="7">
    <source>
        <dbReference type="ARBA" id="ARBA00023002"/>
    </source>
</evidence>
<dbReference type="NCBIfam" id="TIGR00745">
    <property type="entry name" value="apbA_panE"/>
    <property type="match status" value="1"/>
</dbReference>
<comment type="function">
    <text evidence="10">Catalyzes the NADPH-dependent reduction of ketopantoate into pantoic acid.</text>
</comment>
<dbReference type="GO" id="GO:0015940">
    <property type="term" value="P:pantothenate biosynthetic process"/>
    <property type="evidence" value="ECO:0007669"/>
    <property type="project" value="UniProtKB-UniPathway"/>
</dbReference>
<name>A0A4R5UAU8_9HYPH</name>
<evidence type="ECO:0000256" key="1">
    <source>
        <dbReference type="ARBA" id="ARBA00004994"/>
    </source>
</evidence>
<reference evidence="13 14" key="1">
    <citation type="submission" date="2019-03" db="EMBL/GenBank/DDBJ databases">
        <title>Rhizobium sp. nov., an bacterium isolated from biocrust in Mu Us Desert.</title>
        <authorList>
            <person name="Lixiong L."/>
        </authorList>
    </citation>
    <scope>NUCLEOTIDE SEQUENCE [LARGE SCALE GENOMIC DNA]</scope>
    <source>
        <strain evidence="13 14">SPY-1</strain>
    </source>
</reference>
<accession>A0A4R5UAU8</accession>
<evidence type="ECO:0000256" key="9">
    <source>
        <dbReference type="ARBA" id="ARBA00048793"/>
    </source>
</evidence>
<dbReference type="SUPFAM" id="SSF51735">
    <property type="entry name" value="NAD(P)-binding Rossmann-fold domains"/>
    <property type="match status" value="1"/>
</dbReference>
<comment type="caution">
    <text evidence="13">The sequence shown here is derived from an EMBL/GenBank/DDBJ whole genome shotgun (WGS) entry which is preliminary data.</text>
</comment>
<dbReference type="PANTHER" id="PTHR43765:SF2">
    <property type="entry name" value="2-DEHYDROPANTOATE 2-REDUCTASE"/>
    <property type="match status" value="1"/>
</dbReference>
<proteinExistence type="inferred from homology"/>
<gene>
    <name evidence="13" type="ORF">E2F50_17695</name>
</gene>
<dbReference type="OrthoDB" id="9796561at2"/>
<evidence type="ECO:0000256" key="4">
    <source>
        <dbReference type="ARBA" id="ARBA00019465"/>
    </source>
</evidence>
<dbReference type="InterPro" id="IPR050838">
    <property type="entry name" value="Ketopantoate_reductase"/>
</dbReference>
<dbReference type="Pfam" id="PF02558">
    <property type="entry name" value="ApbA"/>
    <property type="match status" value="1"/>
</dbReference>
<dbReference type="Gene3D" id="3.40.50.720">
    <property type="entry name" value="NAD(P)-binding Rossmann-like Domain"/>
    <property type="match status" value="1"/>
</dbReference>
<dbReference type="GO" id="GO:0005737">
    <property type="term" value="C:cytoplasm"/>
    <property type="evidence" value="ECO:0007669"/>
    <property type="project" value="TreeGrafter"/>
</dbReference>
<dbReference type="PANTHER" id="PTHR43765">
    <property type="entry name" value="2-DEHYDROPANTOATE 2-REDUCTASE-RELATED"/>
    <property type="match status" value="1"/>
</dbReference>
<evidence type="ECO:0000313" key="13">
    <source>
        <dbReference type="EMBL" id="TDK32168.1"/>
    </source>
</evidence>
<evidence type="ECO:0000256" key="8">
    <source>
        <dbReference type="ARBA" id="ARBA00032024"/>
    </source>
</evidence>
<dbReference type="AlphaFoldDB" id="A0A4R5UAU8"/>
<dbReference type="Gene3D" id="1.10.1040.10">
    <property type="entry name" value="N-(1-d-carboxylethyl)-l-norvaline Dehydrogenase, domain 2"/>
    <property type="match status" value="1"/>
</dbReference>
<evidence type="ECO:0000259" key="11">
    <source>
        <dbReference type="Pfam" id="PF02558"/>
    </source>
</evidence>
<comment type="similarity">
    <text evidence="2 10">Belongs to the ketopantoate reductase family.</text>
</comment>
<dbReference type="RefSeq" id="WP_133317508.1">
    <property type="nucleotide sequence ID" value="NZ_SMTL01000005.1"/>
</dbReference>
<evidence type="ECO:0000256" key="10">
    <source>
        <dbReference type="RuleBase" id="RU362068"/>
    </source>
</evidence>
<dbReference type="UniPathway" id="UPA00028">
    <property type="reaction ID" value="UER00004"/>
</dbReference>
<dbReference type="EMBL" id="SMTL01000005">
    <property type="protein sequence ID" value="TDK32168.1"/>
    <property type="molecule type" value="Genomic_DNA"/>
</dbReference>
<dbReference type="Proteomes" id="UP000295238">
    <property type="component" value="Unassembled WGS sequence"/>
</dbReference>
<dbReference type="SUPFAM" id="SSF48179">
    <property type="entry name" value="6-phosphogluconate dehydrogenase C-terminal domain-like"/>
    <property type="match status" value="1"/>
</dbReference>
<dbReference type="InterPro" id="IPR036291">
    <property type="entry name" value="NAD(P)-bd_dom_sf"/>
</dbReference>
<dbReference type="InterPro" id="IPR013328">
    <property type="entry name" value="6PGD_dom2"/>
</dbReference>
<dbReference type="InterPro" id="IPR003710">
    <property type="entry name" value="ApbA"/>
</dbReference>
<feature type="domain" description="Ketopantoate reductase C-terminal" evidence="12">
    <location>
        <begin position="181"/>
        <end position="298"/>
    </location>
</feature>
<dbReference type="InterPro" id="IPR013752">
    <property type="entry name" value="KPA_reductase"/>
</dbReference>
<evidence type="ECO:0000256" key="6">
    <source>
        <dbReference type="ARBA" id="ARBA00022857"/>
    </source>
</evidence>
<dbReference type="InterPro" id="IPR008927">
    <property type="entry name" value="6-PGluconate_DH-like_C_sf"/>
</dbReference>
<dbReference type="InterPro" id="IPR013332">
    <property type="entry name" value="KPR_N"/>
</dbReference>
<keyword evidence="7 10" id="KW-0560">Oxidoreductase</keyword>
<keyword evidence="6 10" id="KW-0521">NADP</keyword>
<comment type="pathway">
    <text evidence="1 10">Cofactor biosynthesis; (R)-pantothenate biosynthesis; (R)-pantoate from 3-methyl-2-oxobutanoate: step 2/2.</text>
</comment>
<dbReference type="FunFam" id="1.10.1040.10:FF:000017">
    <property type="entry name" value="2-dehydropantoate 2-reductase"/>
    <property type="match status" value="1"/>
</dbReference>
<dbReference type="GO" id="GO:0050661">
    <property type="term" value="F:NADP binding"/>
    <property type="evidence" value="ECO:0007669"/>
    <property type="project" value="TreeGrafter"/>
</dbReference>
<dbReference type="GO" id="GO:0008677">
    <property type="term" value="F:2-dehydropantoate 2-reductase activity"/>
    <property type="evidence" value="ECO:0007669"/>
    <property type="project" value="UniProtKB-EC"/>
</dbReference>
<organism evidence="13 14">
    <name type="scientific">Rhizobium deserti</name>
    <dbReference type="NCBI Taxonomy" id="2547961"/>
    <lineage>
        <taxon>Bacteria</taxon>
        <taxon>Pseudomonadati</taxon>
        <taxon>Pseudomonadota</taxon>
        <taxon>Alphaproteobacteria</taxon>
        <taxon>Hyphomicrobiales</taxon>
        <taxon>Rhizobiaceae</taxon>
        <taxon>Rhizobium/Agrobacterium group</taxon>
        <taxon>Rhizobium</taxon>
    </lineage>
</organism>
<dbReference type="Pfam" id="PF08546">
    <property type="entry name" value="ApbA_C"/>
    <property type="match status" value="1"/>
</dbReference>
<keyword evidence="14" id="KW-1185">Reference proteome</keyword>
<feature type="domain" description="Ketopantoate reductase N-terminal" evidence="11">
    <location>
        <begin position="3"/>
        <end position="147"/>
    </location>
</feature>